<feature type="region of interest" description="Disordered" evidence="1">
    <location>
        <begin position="862"/>
        <end position="882"/>
    </location>
</feature>
<organism evidence="3 4">
    <name type="scientific">Gymnopus androsaceus JB14</name>
    <dbReference type="NCBI Taxonomy" id="1447944"/>
    <lineage>
        <taxon>Eukaryota</taxon>
        <taxon>Fungi</taxon>
        <taxon>Dikarya</taxon>
        <taxon>Basidiomycota</taxon>
        <taxon>Agaricomycotina</taxon>
        <taxon>Agaricomycetes</taxon>
        <taxon>Agaricomycetidae</taxon>
        <taxon>Agaricales</taxon>
        <taxon>Marasmiineae</taxon>
        <taxon>Omphalotaceae</taxon>
        <taxon>Gymnopus</taxon>
    </lineage>
</organism>
<dbReference type="InterPro" id="IPR024420">
    <property type="entry name" value="TRAPP_III_complex_Trs85"/>
</dbReference>
<feature type="compositionally biased region" description="Pro residues" evidence="1">
    <location>
        <begin position="351"/>
        <end position="361"/>
    </location>
</feature>
<keyword evidence="4" id="KW-1185">Reference proteome</keyword>
<proteinExistence type="predicted"/>
<evidence type="ECO:0000313" key="4">
    <source>
        <dbReference type="Proteomes" id="UP000799118"/>
    </source>
</evidence>
<reference evidence="3" key="1">
    <citation type="journal article" date="2019" name="Environ. Microbiol.">
        <title>Fungal ecological strategies reflected in gene transcription - a case study of two litter decomposers.</title>
        <authorList>
            <person name="Barbi F."/>
            <person name="Kohler A."/>
            <person name="Barry K."/>
            <person name="Baskaran P."/>
            <person name="Daum C."/>
            <person name="Fauchery L."/>
            <person name="Ihrmark K."/>
            <person name="Kuo A."/>
            <person name="LaButti K."/>
            <person name="Lipzen A."/>
            <person name="Morin E."/>
            <person name="Grigoriev I.V."/>
            <person name="Henrissat B."/>
            <person name="Lindahl B."/>
            <person name="Martin F."/>
        </authorList>
    </citation>
    <scope>NUCLEOTIDE SEQUENCE</scope>
    <source>
        <strain evidence="3">JB14</strain>
    </source>
</reference>
<dbReference type="EMBL" id="ML769392">
    <property type="protein sequence ID" value="KAE9408238.1"/>
    <property type="molecule type" value="Genomic_DNA"/>
</dbReference>
<feature type="domain" description="TPPC8 first Ig-like" evidence="2">
    <location>
        <begin position="681"/>
        <end position="818"/>
    </location>
</feature>
<dbReference type="Pfam" id="PF24545">
    <property type="entry name" value="Ig_TPPC8_1st"/>
    <property type="match status" value="1"/>
</dbReference>
<dbReference type="PANTHER" id="PTHR12975">
    <property type="entry name" value="TRANSPORT PROTEIN TRAPP"/>
    <property type="match status" value="1"/>
</dbReference>
<dbReference type="Proteomes" id="UP000799118">
    <property type="component" value="Unassembled WGS sequence"/>
</dbReference>
<feature type="region of interest" description="Disordered" evidence="1">
    <location>
        <begin position="224"/>
        <end position="269"/>
    </location>
</feature>
<evidence type="ECO:0000256" key="1">
    <source>
        <dbReference type="SAM" id="MobiDB-lite"/>
    </source>
</evidence>
<protein>
    <recommendedName>
        <fullName evidence="2">TPPC8 first Ig-like domain-containing protein</fullName>
    </recommendedName>
</protein>
<dbReference type="GO" id="GO:1990072">
    <property type="term" value="C:TRAPPIII protein complex"/>
    <property type="evidence" value="ECO:0007669"/>
    <property type="project" value="TreeGrafter"/>
</dbReference>
<evidence type="ECO:0000313" key="3">
    <source>
        <dbReference type="EMBL" id="KAE9408238.1"/>
    </source>
</evidence>
<evidence type="ECO:0000259" key="2">
    <source>
        <dbReference type="Pfam" id="PF24545"/>
    </source>
</evidence>
<dbReference type="InterPro" id="IPR058541">
    <property type="entry name" value="Ig_TPPC8_1st"/>
</dbReference>
<name>A0A6A4IG48_9AGAR</name>
<feature type="compositionally biased region" description="Low complexity" evidence="1">
    <location>
        <begin position="335"/>
        <end position="344"/>
    </location>
</feature>
<feature type="compositionally biased region" description="Polar residues" evidence="1">
    <location>
        <begin position="251"/>
        <end position="267"/>
    </location>
</feature>
<dbReference type="OrthoDB" id="203724at2759"/>
<accession>A0A6A4IG48</accession>
<sequence length="1326" mass="146962">MAGRPLPTSLSPHICILSSPDLKELLTAASLPQLSDIFQSFSPLPQVTTRTTSLASVPHKAFSLRFSDLSDIEASCREDEEQRATRTVDWISSRINSRCAQWIEDLDKMAGKQPARLPWWEELKRCIEGDCVPSQAETWNHPAAIILAVSTNTSNPLQAISNLHSRAIELPSWVDPTYLRYTLIVHPKDSTLSDEEAGALFNAVKKQYGLHSYLLPLDMPNPPPAPVPVPTAKPRLPLAGDDSPEIPAKSLDSSARNGAPTGMNTLRMNEKDIQQTAKFTREFLVMSLIPWMEKCVLDWNENFVATRRLPSRLFSSTRRLFGNTPSPSPTPPPGHRSTPSRSSTYNGTVAQPPPTGGPPPQQRRLAEYATILGDFKLAVTVWESLSKEGKGGSDILPLLLSPSPAISLHVSNALNSMFSQTNAPLAQVQLRALLCAVRWEIGIDPSDFASELLGGERWLVWAAGSAEEPPSALLLAQAAFISSKKQALRRAALWYLSAANRLEKCGIKPLTMYFLRRAHDLYENRPKKELSPSFWDAEGKLISGSQEFDAIMSGIEHPLGRLLYTTGHVKEAVKIFLGLLKGSALSTSISAIAGTSEDENRTDEVYLEDFRIAFEHMRATSSNVEELNDLTLPFNFCLPRQTRLRYSSNDNEGEPSEWEKREEAWNKFSKSQEINSRFATASKAYVHEPFWIDLALKNPLDVDITLTDLTIAIQESSGDDPSSSKSFVEVEAVGNVTIGAKETRTIPISVKAARPASLTITHATYNFLSLLPTTESLAVRGNRLHNTPAQRQTQAYAPDIFMKVAVAEAGCRLQANFVDDRQIVVNQGEVTSLTMWLSNTGVESIGELWLVVGSENVWLNEREKETTPTDDTSDTYTIHSQNSLNPQEPFSISLGASSILAPGESLEVPLTLHALDLGQREVHLLLLYRENKEAPLKQVRKVQTCEVRPSLRISSSATPSNIEEMFLLDLELQNVSNSSIQITQISTISPSWKCNSSINGKLGPMYPLQSSRFIQGVNPWSDSSGCIETIDYVLNRLGDVVRGKVLDQSQPPPLDLCYSHVIQASSSTPLNDSKIQKFIHSGKRHAATASILSSHPYIPPHTHPHIFPLFNPAALDVLVFWEIPSENRSGNLFVSGLNLGAMHSPLRDIVEAAENAKVGRSMYAETQREKEEVVQAIRNSEWNMEMNPLHVTVHASNNLNHDFTKGPCRARVNLTVRNYSTTLKSRFTLKLNREAANSSWGNVQPAVYGGRLTYRATLEPTQYISFSAAAWIGRPGTYALGAWQIETEVLESLPNALERVRHRYLQEPPLDDSPFITVCHVRRTNL</sequence>
<feature type="region of interest" description="Disordered" evidence="1">
    <location>
        <begin position="318"/>
        <end position="362"/>
    </location>
</feature>
<gene>
    <name evidence="3" type="ORF">BT96DRAFT_808289</name>
</gene>
<dbReference type="PANTHER" id="PTHR12975:SF6">
    <property type="entry name" value="TRAFFICKING PROTEIN PARTICLE COMPLEX SUBUNIT 8"/>
    <property type="match status" value="1"/>
</dbReference>
<dbReference type="Pfam" id="PF12739">
    <property type="entry name" value="TRAPPC-Trs85"/>
    <property type="match status" value="1"/>
</dbReference>